<name>A0A844YGS4_9SPHN</name>
<evidence type="ECO:0000256" key="3">
    <source>
        <dbReference type="ARBA" id="ARBA00023237"/>
    </source>
</evidence>
<evidence type="ECO:0000313" key="8">
    <source>
        <dbReference type="EMBL" id="MXO62248.1"/>
    </source>
</evidence>
<proteinExistence type="predicted"/>
<comment type="caution">
    <text evidence="8">The sequence shown here is derived from an EMBL/GenBank/DDBJ whole genome shotgun (WGS) entry which is preliminary data.</text>
</comment>
<dbReference type="GO" id="GO:0009279">
    <property type="term" value="C:cell outer membrane"/>
    <property type="evidence" value="ECO:0007669"/>
    <property type="project" value="UniProtKB-SubCell"/>
</dbReference>
<dbReference type="Gene3D" id="3.30.1330.60">
    <property type="entry name" value="OmpA-like domain"/>
    <property type="match status" value="1"/>
</dbReference>
<evidence type="ECO:0000313" key="9">
    <source>
        <dbReference type="Proteomes" id="UP000445582"/>
    </source>
</evidence>
<keyword evidence="3" id="KW-0998">Cell outer membrane</keyword>
<feature type="region of interest" description="Disordered" evidence="5">
    <location>
        <begin position="208"/>
        <end position="237"/>
    </location>
</feature>
<sequence length="237" mass="25372">MSDLRKPVVALVALVAAMPAAAWAQQGDADALLALDKNSLRTEIQQRYDAALAVSTDPTVISADDNRYMWASEAKVQCGIALGFLKSSTVDEVSIRKCVLASNRMSIMPPPPVVAAPPPPPPPAMCDREQAGTVFFDFDRAEVPASASQTLSFVNETAAACNWTQLQVVGHTDRAGSDAYNEGLSRARAQAVADFLVSMGVDRSSISTAWKGESEPRVPTVDGERNPQNRRVEITAK</sequence>
<comment type="subcellular location">
    <subcellularLocation>
        <location evidence="1">Cell outer membrane</location>
    </subcellularLocation>
</comment>
<keyword evidence="2 4" id="KW-0472">Membrane</keyword>
<dbReference type="RefSeq" id="WP_160671952.1">
    <property type="nucleotide sequence ID" value="NZ_WTYN01000001.1"/>
</dbReference>
<accession>A0A844YGS4</accession>
<dbReference type="InterPro" id="IPR036737">
    <property type="entry name" value="OmpA-like_sf"/>
</dbReference>
<feature type="compositionally biased region" description="Basic and acidic residues" evidence="5">
    <location>
        <begin position="212"/>
        <end position="237"/>
    </location>
</feature>
<feature type="domain" description="OmpA-like" evidence="7">
    <location>
        <begin position="123"/>
        <end position="237"/>
    </location>
</feature>
<dbReference type="OrthoDB" id="9810367at2"/>
<dbReference type="AlphaFoldDB" id="A0A844YGS4"/>
<dbReference type="SUPFAM" id="SSF103088">
    <property type="entry name" value="OmpA-like"/>
    <property type="match status" value="1"/>
</dbReference>
<evidence type="ECO:0000256" key="4">
    <source>
        <dbReference type="PROSITE-ProRule" id="PRU00473"/>
    </source>
</evidence>
<dbReference type="PANTHER" id="PTHR30329:SF21">
    <property type="entry name" value="LIPOPROTEIN YIAD-RELATED"/>
    <property type="match status" value="1"/>
</dbReference>
<keyword evidence="6" id="KW-0732">Signal</keyword>
<dbReference type="PANTHER" id="PTHR30329">
    <property type="entry name" value="STATOR ELEMENT OF FLAGELLAR MOTOR COMPLEX"/>
    <property type="match status" value="1"/>
</dbReference>
<organism evidence="8 9">
    <name type="scientific">Qipengyuania oceanensis</name>
    <dbReference type="NCBI Taxonomy" id="1463597"/>
    <lineage>
        <taxon>Bacteria</taxon>
        <taxon>Pseudomonadati</taxon>
        <taxon>Pseudomonadota</taxon>
        <taxon>Alphaproteobacteria</taxon>
        <taxon>Sphingomonadales</taxon>
        <taxon>Erythrobacteraceae</taxon>
        <taxon>Qipengyuania</taxon>
    </lineage>
</organism>
<dbReference type="Pfam" id="PF00691">
    <property type="entry name" value="OmpA"/>
    <property type="match status" value="1"/>
</dbReference>
<dbReference type="PRINTS" id="PR01021">
    <property type="entry name" value="OMPADOMAIN"/>
</dbReference>
<dbReference type="InterPro" id="IPR050330">
    <property type="entry name" value="Bact_OuterMem_StrucFunc"/>
</dbReference>
<gene>
    <name evidence="8" type="ORF">GRI48_04400</name>
</gene>
<evidence type="ECO:0000256" key="5">
    <source>
        <dbReference type="SAM" id="MobiDB-lite"/>
    </source>
</evidence>
<dbReference type="CDD" id="cd07185">
    <property type="entry name" value="OmpA_C-like"/>
    <property type="match status" value="1"/>
</dbReference>
<protein>
    <submittedName>
        <fullName evidence="8">OmpA family protein</fullName>
    </submittedName>
</protein>
<feature type="signal peptide" evidence="6">
    <location>
        <begin position="1"/>
        <end position="24"/>
    </location>
</feature>
<reference evidence="8 9" key="1">
    <citation type="submission" date="2019-12" db="EMBL/GenBank/DDBJ databases">
        <title>Genomic-based taxomic classification of the family Erythrobacteraceae.</title>
        <authorList>
            <person name="Xu L."/>
        </authorList>
    </citation>
    <scope>NUCLEOTIDE SEQUENCE [LARGE SCALE GENOMIC DNA]</scope>
    <source>
        <strain evidence="8 9">MCCC 1A09965</strain>
    </source>
</reference>
<feature type="chain" id="PRO_5032685921" evidence="6">
    <location>
        <begin position="25"/>
        <end position="237"/>
    </location>
</feature>
<evidence type="ECO:0000256" key="6">
    <source>
        <dbReference type="SAM" id="SignalP"/>
    </source>
</evidence>
<evidence type="ECO:0000259" key="7">
    <source>
        <dbReference type="PROSITE" id="PS51123"/>
    </source>
</evidence>
<evidence type="ECO:0000256" key="2">
    <source>
        <dbReference type="ARBA" id="ARBA00023136"/>
    </source>
</evidence>
<dbReference type="EMBL" id="WTYN01000001">
    <property type="protein sequence ID" value="MXO62248.1"/>
    <property type="molecule type" value="Genomic_DNA"/>
</dbReference>
<dbReference type="Proteomes" id="UP000445582">
    <property type="component" value="Unassembled WGS sequence"/>
</dbReference>
<evidence type="ECO:0000256" key="1">
    <source>
        <dbReference type="ARBA" id="ARBA00004442"/>
    </source>
</evidence>
<keyword evidence="9" id="KW-1185">Reference proteome</keyword>
<dbReference type="InterPro" id="IPR006665">
    <property type="entry name" value="OmpA-like"/>
</dbReference>
<dbReference type="PROSITE" id="PS51123">
    <property type="entry name" value="OMPA_2"/>
    <property type="match status" value="1"/>
</dbReference>
<dbReference type="InterPro" id="IPR006664">
    <property type="entry name" value="OMP_bac"/>
</dbReference>